<evidence type="ECO:0000256" key="5">
    <source>
        <dbReference type="ARBA" id="ARBA00022692"/>
    </source>
</evidence>
<feature type="non-terminal residue" evidence="13">
    <location>
        <position position="367"/>
    </location>
</feature>
<dbReference type="InterPro" id="IPR000990">
    <property type="entry name" value="Innexin"/>
</dbReference>
<evidence type="ECO:0000256" key="6">
    <source>
        <dbReference type="ARBA" id="ARBA00022868"/>
    </source>
</evidence>
<keyword evidence="11 12" id="KW-0407">Ion channel</keyword>
<proteinExistence type="evidence at transcript level"/>
<evidence type="ECO:0000256" key="8">
    <source>
        <dbReference type="ARBA" id="ARBA00022989"/>
    </source>
</evidence>
<dbReference type="PANTHER" id="PTHR11893:SF41">
    <property type="entry name" value="INNEXIN INX2"/>
    <property type="match status" value="1"/>
</dbReference>
<dbReference type="GO" id="GO:0005243">
    <property type="term" value="F:gap junction channel activity"/>
    <property type="evidence" value="ECO:0007669"/>
    <property type="project" value="TreeGrafter"/>
</dbReference>
<comment type="function">
    <text evidence="12">Structural component of the gap junctions.</text>
</comment>
<feature type="transmembrane region" description="Helical" evidence="12">
    <location>
        <begin position="21"/>
        <end position="41"/>
    </location>
</feature>
<feature type="transmembrane region" description="Helical" evidence="12">
    <location>
        <begin position="265"/>
        <end position="289"/>
    </location>
</feature>
<sequence length="367" mass="42312">MLKYLAAAKVLKKHNAQVDNAVFHLHYRVTFVVFIVSGALVTAKELIGAPIQCISKAVPTNVLNTFCFIMSTFSVPRHWDKPLGDGVAYPGVGMHEDEDEIVYHAYYQWVPFVLVLQAIMFYVPRYLWKNMEGGLFTTILAGLDKLNLDESARHKKHKVLSQYMIKHLHMHMNWAIRFFLCEALCLVVVVGNIYFTDLFLDGTFMKYGTEVINFPDMDPEKRVDPMTRIFPRVTKCTFRKFGSSGTLETHDTMCVLAVNIINEKIYIFIWFWLVFLTAITAAWLIYRLIIIASSEVRFKLLQVRGSWAGRPNLDLIAKKCNLGDWFLIYHLGRNMEPLVYAEFLKEFAKELENSVSTLERKPMLVGS</sequence>
<evidence type="ECO:0000256" key="10">
    <source>
        <dbReference type="ARBA" id="ARBA00023136"/>
    </source>
</evidence>
<evidence type="ECO:0000256" key="11">
    <source>
        <dbReference type="ARBA" id="ARBA00023303"/>
    </source>
</evidence>
<organism evidence="13">
    <name type="scientific">Homarus americanus</name>
    <name type="common">American lobster</name>
    <dbReference type="NCBI Taxonomy" id="6706"/>
    <lineage>
        <taxon>Eukaryota</taxon>
        <taxon>Metazoa</taxon>
        <taxon>Ecdysozoa</taxon>
        <taxon>Arthropoda</taxon>
        <taxon>Crustacea</taxon>
        <taxon>Multicrustacea</taxon>
        <taxon>Malacostraca</taxon>
        <taxon>Eumalacostraca</taxon>
        <taxon>Eucarida</taxon>
        <taxon>Decapoda</taxon>
        <taxon>Pleocyemata</taxon>
        <taxon>Astacidea</taxon>
        <taxon>Nephropoidea</taxon>
        <taxon>Nephropidae</taxon>
        <taxon>Homarus</taxon>
    </lineage>
</organism>
<evidence type="ECO:0000313" key="13">
    <source>
        <dbReference type="EMBL" id="AIT97135.1"/>
    </source>
</evidence>
<dbReference type="Pfam" id="PF00876">
    <property type="entry name" value="Innexin"/>
    <property type="match status" value="1"/>
</dbReference>
<keyword evidence="5 12" id="KW-0812">Transmembrane</keyword>
<dbReference type="PRINTS" id="PR01262">
    <property type="entry name" value="INNEXIN"/>
</dbReference>
<protein>
    <recommendedName>
        <fullName evidence="12">Innexin</fullName>
    </recommendedName>
</protein>
<feature type="transmembrane region" description="Helical" evidence="12">
    <location>
        <begin position="106"/>
        <end position="123"/>
    </location>
</feature>
<keyword evidence="7" id="KW-0965">Cell junction</keyword>
<accession>A0A097KUP5</accession>
<gene>
    <name evidence="12" type="primary">inx</name>
</gene>
<dbReference type="GO" id="GO:0034220">
    <property type="term" value="P:monoatomic ion transmembrane transport"/>
    <property type="evidence" value="ECO:0007669"/>
    <property type="project" value="UniProtKB-KW"/>
</dbReference>
<dbReference type="EMBL" id="KM984500">
    <property type="protein sequence ID" value="AIT97135.1"/>
    <property type="molecule type" value="mRNA"/>
</dbReference>
<evidence type="ECO:0000256" key="7">
    <source>
        <dbReference type="ARBA" id="ARBA00022949"/>
    </source>
</evidence>
<feature type="transmembrane region" description="Helical" evidence="12">
    <location>
        <begin position="174"/>
        <end position="195"/>
    </location>
</feature>
<keyword evidence="3 12" id="KW-0813">Transport</keyword>
<evidence type="ECO:0000256" key="1">
    <source>
        <dbReference type="ARBA" id="ARBA00004610"/>
    </source>
</evidence>
<keyword evidence="8 12" id="KW-1133">Transmembrane helix</keyword>
<dbReference type="GO" id="GO:0007602">
    <property type="term" value="P:phototransduction"/>
    <property type="evidence" value="ECO:0007669"/>
    <property type="project" value="TreeGrafter"/>
</dbReference>
<comment type="similarity">
    <text evidence="12">Belongs to the pannexin family.</text>
</comment>
<name>A0A097KUP5_HOMAM</name>
<evidence type="ECO:0000256" key="3">
    <source>
        <dbReference type="ARBA" id="ARBA00022448"/>
    </source>
</evidence>
<dbReference type="OrthoDB" id="5867527at2759"/>
<dbReference type="GO" id="GO:0005886">
    <property type="term" value="C:plasma membrane"/>
    <property type="evidence" value="ECO:0007669"/>
    <property type="project" value="UniProtKB-SubCell"/>
</dbReference>
<keyword evidence="4" id="KW-1003">Cell membrane</keyword>
<evidence type="ECO:0000256" key="2">
    <source>
        <dbReference type="ARBA" id="ARBA00004651"/>
    </source>
</evidence>
<comment type="subcellular location">
    <subcellularLocation>
        <location evidence="1">Cell junction</location>
        <location evidence="1">Gap junction</location>
    </subcellularLocation>
    <subcellularLocation>
        <location evidence="2 12">Cell membrane</location>
        <topology evidence="2 12">Multi-pass membrane protein</topology>
    </subcellularLocation>
</comment>
<keyword evidence="10 12" id="KW-0472">Membrane</keyword>
<dbReference type="GO" id="GO:0005921">
    <property type="term" value="C:gap junction"/>
    <property type="evidence" value="ECO:0007669"/>
    <property type="project" value="UniProtKB-SubCell"/>
</dbReference>
<reference evidence="13" key="1">
    <citation type="journal article" date="2014" name="J. Neurophysiol.">
        <title>Electrical coupling and innexin expression in the stomatogastric ganglion of the crab Cancer borealis.</title>
        <authorList>
            <person name="Shruti S."/>
            <person name="Schulz D.J."/>
            <person name="Lett K.M."/>
            <person name="Marder E."/>
        </authorList>
    </citation>
    <scope>NUCLEOTIDE SEQUENCE</scope>
    <source>
        <tissue evidence="13">Neuronal</tissue>
    </source>
</reference>
<evidence type="ECO:0000256" key="4">
    <source>
        <dbReference type="ARBA" id="ARBA00022475"/>
    </source>
</evidence>
<keyword evidence="6" id="KW-0303">Gap junction</keyword>
<evidence type="ECO:0000256" key="9">
    <source>
        <dbReference type="ARBA" id="ARBA00023065"/>
    </source>
</evidence>
<dbReference type="AlphaFoldDB" id="A0A097KUP5"/>
<dbReference type="PROSITE" id="PS51013">
    <property type="entry name" value="PANNEXIN"/>
    <property type="match status" value="1"/>
</dbReference>
<keyword evidence="9 12" id="KW-0406">Ion transport</keyword>
<dbReference type="PANTHER" id="PTHR11893">
    <property type="entry name" value="INNEXIN"/>
    <property type="match status" value="1"/>
</dbReference>
<evidence type="ECO:0000256" key="12">
    <source>
        <dbReference type="RuleBase" id="RU010713"/>
    </source>
</evidence>